<evidence type="ECO:0000313" key="1">
    <source>
        <dbReference type="EMBL" id="KIK53754.1"/>
    </source>
</evidence>
<gene>
    <name evidence="1" type="ORF">GYMLUDRAFT_49187</name>
</gene>
<accession>A0A0D0BVQ5</accession>
<proteinExistence type="predicted"/>
<organism evidence="1 2">
    <name type="scientific">Collybiopsis luxurians FD-317 M1</name>
    <dbReference type="NCBI Taxonomy" id="944289"/>
    <lineage>
        <taxon>Eukaryota</taxon>
        <taxon>Fungi</taxon>
        <taxon>Dikarya</taxon>
        <taxon>Basidiomycota</taxon>
        <taxon>Agaricomycotina</taxon>
        <taxon>Agaricomycetes</taxon>
        <taxon>Agaricomycetidae</taxon>
        <taxon>Agaricales</taxon>
        <taxon>Marasmiineae</taxon>
        <taxon>Omphalotaceae</taxon>
        <taxon>Collybiopsis</taxon>
        <taxon>Collybiopsis luxurians</taxon>
    </lineage>
</organism>
<reference evidence="1 2" key="1">
    <citation type="submission" date="2014-04" db="EMBL/GenBank/DDBJ databases">
        <title>Evolutionary Origins and Diversification of the Mycorrhizal Mutualists.</title>
        <authorList>
            <consortium name="DOE Joint Genome Institute"/>
            <consortium name="Mycorrhizal Genomics Consortium"/>
            <person name="Kohler A."/>
            <person name="Kuo A."/>
            <person name="Nagy L.G."/>
            <person name="Floudas D."/>
            <person name="Copeland A."/>
            <person name="Barry K.W."/>
            <person name="Cichocki N."/>
            <person name="Veneault-Fourrey C."/>
            <person name="LaButti K."/>
            <person name="Lindquist E.A."/>
            <person name="Lipzen A."/>
            <person name="Lundell T."/>
            <person name="Morin E."/>
            <person name="Murat C."/>
            <person name="Riley R."/>
            <person name="Ohm R."/>
            <person name="Sun H."/>
            <person name="Tunlid A."/>
            <person name="Henrissat B."/>
            <person name="Grigoriev I.V."/>
            <person name="Hibbett D.S."/>
            <person name="Martin F."/>
        </authorList>
    </citation>
    <scope>NUCLEOTIDE SEQUENCE [LARGE SCALE GENOMIC DNA]</scope>
    <source>
        <strain evidence="1 2">FD-317 M1</strain>
    </source>
</reference>
<dbReference type="HOGENOM" id="CLU_687074_0_0_1"/>
<dbReference type="AlphaFoldDB" id="A0A0D0BVQ5"/>
<name>A0A0D0BVQ5_9AGAR</name>
<protein>
    <submittedName>
        <fullName evidence="1">Uncharacterized protein</fullName>
    </submittedName>
</protein>
<dbReference type="EMBL" id="KN834824">
    <property type="protein sequence ID" value="KIK53754.1"/>
    <property type="molecule type" value="Genomic_DNA"/>
</dbReference>
<sequence>MAFPAGSAKPKEPSSEAESEYILVQISFDELDLATTPSAPTSIQGVTEPDSSATGSGTRVSITYLTTLSTSIYTQVQDSRFNVPLTRYLLITFWTWLREHLTRRLLVPLLLSAASSLGLSHWSTNTSGTGAAVHSDFSTLTNICDYRMDYLLNQTVVWSTLSVQATKAETVIADLIMEVSRSNFPNRGVFESDLECLRPSVEVIAEYLPEFESKVTTVFSDMMEMFEDAAYIIEQSLEPSQYSFLWPSKVSQQIAIKFEGALQTSSKGLREVYHIAREMNQKSKQAKEGIMRIRQKLARESSTLEDEKASSSSLWVALGFHNPFLEKNWKSRDMLDDTERYLSDLYELTSSVLSTLESLIGDIDELRNKSEAVKLKHKVSLQDQLRSIQQTLSRFRISIVN</sequence>
<keyword evidence="2" id="KW-1185">Reference proteome</keyword>
<dbReference type="Proteomes" id="UP000053593">
    <property type="component" value="Unassembled WGS sequence"/>
</dbReference>
<evidence type="ECO:0000313" key="2">
    <source>
        <dbReference type="Proteomes" id="UP000053593"/>
    </source>
</evidence>